<evidence type="ECO:0000313" key="4">
    <source>
        <dbReference type="Proteomes" id="UP000694005"/>
    </source>
</evidence>
<dbReference type="Gene3D" id="3.90.1150.10">
    <property type="entry name" value="Aspartate Aminotransferase, domain 1"/>
    <property type="match status" value="1"/>
</dbReference>
<dbReference type="GO" id="GO:0004372">
    <property type="term" value="F:glycine hydroxymethyltransferase activity"/>
    <property type="evidence" value="ECO:0007669"/>
    <property type="project" value="UniProtKB-EC"/>
</dbReference>
<dbReference type="SUPFAM" id="SSF53383">
    <property type="entry name" value="PLP-dependent transferases"/>
    <property type="match status" value="1"/>
</dbReference>
<sequence length="234" mass="26223">MNWQLHEFIHASNDVPTILPQILVAKKRTKLHTADEENAQVLSLALLRRKRRLVIGKVYEMVCEMCHITLNKTAIFGDNGTISPGGTLSATTRGRIESDFKTIADFLMKADHITSYEMHASSYQRDIATAASSQNKRRSRVSQTAASSESLSDEHKMKHTLRLKKTWQEATKSSVPRRVANLVYGVSPVSAALSVGRLEFYALFIEEGLDLSSNPWKKEDMKSFDKVLKLSGKA</sequence>
<dbReference type="PANTHER" id="PTHR11680">
    <property type="entry name" value="SERINE HYDROXYMETHYLTRANSFERASE"/>
    <property type="match status" value="1"/>
</dbReference>
<name>A0A8D9GD35_BRACM</name>
<dbReference type="InterPro" id="IPR015422">
    <property type="entry name" value="PyrdxlP-dep_Trfase_small"/>
</dbReference>
<dbReference type="Gramene" id="A05p31820.2_BraZ1">
    <property type="protein sequence ID" value="A05p31820.2_BraZ1.CDS"/>
    <property type="gene ID" value="A05g31820.2_BraZ1"/>
</dbReference>
<dbReference type="PANTHER" id="PTHR11680:SF7">
    <property type="entry name" value="SERINE HYDROXYMETHYLTRANSFERASE 7"/>
    <property type="match status" value="1"/>
</dbReference>
<dbReference type="InterPro" id="IPR049943">
    <property type="entry name" value="Ser_HO-MeTrfase-like"/>
</dbReference>
<evidence type="ECO:0000313" key="3">
    <source>
        <dbReference type="EMBL" id="CAG7876661.1"/>
    </source>
</evidence>
<feature type="compositionally biased region" description="Polar residues" evidence="2">
    <location>
        <begin position="141"/>
        <end position="150"/>
    </location>
</feature>
<evidence type="ECO:0000256" key="2">
    <source>
        <dbReference type="SAM" id="MobiDB-lite"/>
    </source>
</evidence>
<proteinExistence type="predicted"/>
<accession>A0A8D9GD35</accession>
<protein>
    <submittedName>
        <fullName evidence="3">Uncharacterized protein</fullName>
    </submittedName>
</protein>
<dbReference type="EMBL" id="LS974621">
    <property type="protein sequence ID" value="CAG7876661.1"/>
    <property type="molecule type" value="Genomic_DNA"/>
</dbReference>
<feature type="region of interest" description="Disordered" evidence="2">
    <location>
        <begin position="129"/>
        <end position="157"/>
    </location>
</feature>
<comment type="catalytic activity">
    <reaction evidence="1">
        <text>(6R)-5,10-methylene-5,6,7,8-tetrahydrofolate + glycine + H2O = (6S)-5,6,7,8-tetrahydrofolate + L-serine</text>
        <dbReference type="Rhea" id="RHEA:15481"/>
        <dbReference type="ChEBI" id="CHEBI:15377"/>
        <dbReference type="ChEBI" id="CHEBI:15636"/>
        <dbReference type="ChEBI" id="CHEBI:33384"/>
        <dbReference type="ChEBI" id="CHEBI:57305"/>
        <dbReference type="ChEBI" id="CHEBI:57453"/>
        <dbReference type="EC" id="2.1.2.1"/>
    </reaction>
</comment>
<reference evidence="3 4" key="1">
    <citation type="submission" date="2021-07" db="EMBL/GenBank/DDBJ databases">
        <authorList>
            <consortium name="Genoscope - CEA"/>
            <person name="William W."/>
        </authorList>
    </citation>
    <scope>NUCLEOTIDE SEQUENCE [LARGE SCALE GENOMIC DNA]</scope>
</reference>
<dbReference type="AlphaFoldDB" id="A0A8D9GD35"/>
<evidence type="ECO:0000256" key="1">
    <source>
        <dbReference type="ARBA" id="ARBA00001528"/>
    </source>
</evidence>
<dbReference type="Proteomes" id="UP000694005">
    <property type="component" value="Chromosome A05"/>
</dbReference>
<organism evidence="3 4">
    <name type="scientific">Brassica campestris</name>
    <name type="common">Field mustard</name>
    <dbReference type="NCBI Taxonomy" id="3711"/>
    <lineage>
        <taxon>Eukaryota</taxon>
        <taxon>Viridiplantae</taxon>
        <taxon>Streptophyta</taxon>
        <taxon>Embryophyta</taxon>
        <taxon>Tracheophyta</taxon>
        <taxon>Spermatophyta</taxon>
        <taxon>Magnoliopsida</taxon>
        <taxon>eudicotyledons</taxon>
        <taxon>Gunneridae</taxon>
        <taxon>Pentapetalae</taxon>
        <taxon>rosids</taxon>
        <taxon>malvids</taxon>
        <taxon>Brassicales</taxon>
        <taxon>Brassicaceae</taxon>
        <taxon>Brassiceae</taxon>
        <taxon>Brassica</taxon>
    </lineage>
</organism>
<gene>
    <name evidence="3" type="ORF">BRAPAZ1V2_A05P31820.2</name>
</gene>
<dbReference type="InterPro" id="IPR015424">
    <property type="entry name" value="PyrdxlP-dep_Trfase"/>
</dbReference>